<evidence type="ECO:0000313" key="1">
    <source>
        <dbReference type="EMBL" id="PKU60557.1"/>
    </source>
</evidence>
<dbReference type="Proteomes" id="UP000233837">
    <property type="component" value="Unassembled WGS sequence"/>
</dbReference>
<reference evidence="1 2" key="1">
    <citation type="journal article" date="2016" name="Sci. Rep.">
        <title>The Dendrobium catenatum Lindl. genome sequence provides insights into polysaccharide synthase, floral development and adaptive evolution.</title>
        <authorList>
            <person name="Zhang G.Q."/>
            <person name="Xu Q."/>
            <person name="Bian C."/>
            <person name="Tsai W.C."/>
            <person name="Yeh C.M."/>
            <person name="Liu K.W."/>
            <person name="Yoshida K."/>
            <person name="Zhang L.S."/>
            <person name="Chang S.B."/>
            <person name="Chen F."/>
            <person name="Shi Y."/>
            <person name="Su Y.Y."/>
            <person name="Zhang Y.Q."/>
            <person name="Chen L.J."/>
            <person name="Yin Y."/>
            <person name="Lin M."/>
            <person name="Huang H."/>
            <person name="Deng H."/>
            <person name="Wang Z.W."/>
            <person name="Zhu S.L."/>
            <person name="Zhao X."/>
            <person name="Deng C."/>
            <person name="Niu S.C."/>
            <person name="Huang J."/>
            <person name="Wang M."/>
            <person name="Liu G.H."/>
            <person name="Yang H.J."/>
            <person name="Xiao X.J."/>
            <person name="Hsiao Y.Y."/>
            <person name="Wu W.L."/>
            <person name="Chen Y.Y."/>
            <person name="Mitsuda N."/>
            <person name="Ohme-Takagi M."/>
            <person name="Luo Y.B."/>
            <person name="Van de Peer Y."/>
            <person name="Liu Z.J."/>
        </authorList>
    </citation>
    <scope>NUCLEOTIDE SEQUENCE [LARGE SCALE GENOMIC DNA]</scope>
    <source>
        <tissue evidence="1">The whole plant</tissue>
    </source>
</reference>
<dbReference type="AlphaFoldDB" id="A0A2I0VAX5"/>
<proteinExistence type="predicted"/>
<evidence type="ECO:0000313" key="2">
    <source>
        <dbReference type="Proteomes" id="UP000233837"/>
    </source>
</evidence>
<dbReference type="EMBL" id="KZ503921">
    <property type="protein sequence ID" value="PKU60557.1"/>
    <property type="molecule type" value="Genomic_DNA"/>
</dbReference>
<reference evidence="1 2" key="2">
    <citation type="journal article" date="2017" name="Nature">
        <title>The Apostasia genome and the evolution of orchids.</title>
        <authorList>
            <person name="Zhang G.Q."/>
            <person name="Liu K.W."/>
            <person name="Li Z."/>
            <person name="Lohaus R."/>
            <person name="Hsiao Y.Y."/>
            <person name="Niu S.C."/>
            <person name="Wang J.Y."/>
            <person name="Lin Y.C."/>
            <person name="Xu Q."/>
            <person name="Chen L.J."/>
            <person name="Yoshida K."/>
            <person name="Fujiwara S."/>
            <person name="Wang Z.W."/>
            <person name="Zhang Y.Q."/>
            <person name="Mitsuda N."/>
            <person name="Wang M."/>
            <person name="Liu G.H."/>
            <person name="Pecoraro L."/>
            <person name="Huang H.X."/>
            <person name="Xiao X.J."/>
            <person name="Lin M."/>
            <person name="Wu X.Y."/>
            <person name="Wu W.L."/>
            <person name="Chen Y.Y."/>
            <person name="Chang S.B."/>
            <person name="Sakamoto S."/>
            <person name="Ohme-Takagi M."/>
            <person name="Yagi M."/>
            <person name="Zeng S.J."/>
            <person name="Shen C.Y."/>
            <person name="Yeh C.M."/>
            <person name="Luo Y.B."/>
            <person name="Tsai W.C."/>
            <person name="Van de Peer Y."/>
            <person name="Liu Z.J."/>
        </authorList>
    </citation>
    <scope>NUCLEOTIDE SEQUENCE [LARGE SCALE GENOMIC DNA]</scope>
    <source>
        <tissue evidence="1">The whole plant</tissue>
    </source>
</reference>
<name>A0A2I0VAX5_9ASPA</name>
<keyword evidence="2" id="KW-1185">Reference proteome</keyword>
<gene>
    <name evidence="1" type="ORF">MA16_Dca024649</name>
</gene>
<organism evidence="1 2">
    <name type="scientific">Dendrobium catenatum</name>
    <dbReference type="NCBI Taxonomy" id="906689"/>
    <lineage>
        <taxon>Eukaryota</taxon>
        <taxon>Viridiplantae</taxon>
        <taxon>Streptophyta</taxon>
        <taxon>Embryophyta</taxon>
        <taxon>Tracheophyta</taxon>
        <taxon>Spermatophyta</taxon>
        <taxon>Magnoliopsida</taxon>
        <taxon>Liliopsida</taxon>
        <taxon>Asparagales</taxon>
        <taxon>Orchidaceae</taxon>
        <taxon>Epidendroideae</taxon>
        <taxon>Malaxideae</taxon>
        <taxon>Dendrobiinae</taxon>
        <taxon>Dendrobium</taxon>
    </lineage>
</organism>
<protein>
    <submittedName>
        <fullName evidence="1">Uncharacterized protein</fullName>
    </submittedName>
</protein>
<accession>A0A2I0VAX5</accession>
<sequence length="219" mass="24571">MGSRTGGVGIDRKRRLRDREVLFLHRRSDTCAKETAGSARSERFVCMKDWRSGIEKRRKRLSGRKEEGGHKALDRRLRVKGFTHGKVLQPEMSGRKPAERAFRSEVRKKMEDLFAVGQIIASGNRTQKIGIAVLELNTELEVMEKLVGNLAEEPDATDGNIGEVRRELPSVVEPQGSSINAILDSFTQMMVAMTQMIKNTQTQARGSGSTVMNKNLKLF</sequence>